<feature type="repeat" description="PPR" evidence="3">
    <location>
        <begin position="317"/>
        <end position="351"/>
    </location>
</feature>
<feature type="repeat" description="PPR" evidence="3">
    <location>
        <begin position="352"/>
        <end position="386"/>
    </location>
</feature>
<dbReference type="NCBIfam" id="TIGR00756">
    <property type="entry name" value="PPR"/>
    <property type="match status" value="5"/>
</dbReference>
<dbReference type="PANTHER" id="PTHR47933">
    <property type="entry name" value="PENTATRICOPEPTIDE REPEAT-CONTAINING PROTEIN 1, MITOCHONDRIAL"/>
    <property type="match status" value="1"/>
</dbReference>
<dbReference type="Gene3D" id="1.25.40.10">
    <property type="entry name" value="Tetratricopeptide repeat domain"/>
    <property type="match status" value="4"/>
</dbReference>
<evidence type="ECO:0000256" key="1">
    <source>
        <dbReference type="ARBA" id="ARBA00007626"/>
    </source>
</evidence>
<name>A0AAP0RF90_LIQFO</name>
<feature type="repeat" description="PPR" evidence="3">
    <location>
        <begin position="282"/>
        <end position="316"/>
    </location>
</feature>
<keyword evidence="2" id="KW-0677">Repeat</keyword>
<gene>
    <name evidence="4" type="ORF">L1049_023015</name>
</gene>
<comment type="similarity">
    <text evidence="1">Belongs to the PPR family. P subfamily.</text>
</comment>
<feature type="repeat" description="PPR" evidence="3">
    <location>
        <begin position="245"/>
        <end position="279"/>
    </location>
</feature>
<feature type="repeat" description="PPR" evidence="3">
    <location>
        <begin position="140"/>
        <end position="174"/>
    </location>
</feature>
<dbReference type="AlphaFoldDB" id="A0AAP0RF90"/>
<dbReference type="GO" id="GO:0003729">
    <property type="term" value="F:mRNA binding"/>
    <property type="evidence" value="ECO:0007669"/>
    <property type="project" value="TreeGrafter"/>
</dbReference>
<dbReference type="Proteomes" id="UP001415857">
    <property type="component" value="Unassembled WGS sequence"/>
</dbReference>
<proteinExistence type="inferred from homology"/>
<feature type="repeat" description="PPR" evidence="3">
    <location>
        <begin position="210"/>
        <end position="244"/>
    </location>
</feature>
<organism evidence="4 5">
    <name type="scientific">Liquidambar formosana</name>
    <name type="common">Formosan gum</name>
    <dbReference type="NCBI Taxonomy" id="63359"/>
    <lineage>
        <taxon>Eukaryota</taxon>
        <taxon>Viridiplantae</taxon>
        <taxon>Streptophyta</taxon>
        <taxon>Embryophyta</taxon>
        <taxon>Tracheophyta</taxon>
        <taxon>Spermatophyta</taxon>
        <taxon>Magnoliopsida</taxon>
        <taxon>eudicotyledons</taxon>
        <taxon>Gunneridae</taxon>
        <taxon>Pentapetalae</taxon>
        <taxon>Saxifragales</taxon>
        <taxon>Altingiaceae</taxon>
        <taxon>Liquidambar</taxon>
    </lineage>
</organism>
<dbReference type="EMBL" id="JBBPBK010000011">
    <property type="protein sequence ID" value="KAK9275746.1"/>
    <property type="molecule type" value="Genomic_DNA"/>
</dbReference>
<accession>A0AAP0RF90</accession>
<dbReference type="PANTHER" id="PTHR47933:SF2">
    <property type="entry name" value="PPR CONTAINING PLANT-LIKE PROTEIN"/>
    <property type="match status" value="1"/>
</dbReference>
<evidence type="ECO:0000256" key="2">
    <source>
        <dbReference type="ARBA" id="ARBA00022737"/>
    </source>
</evidence>
<dbReference type="InterPro" id="IPR011990">
    <property type="entry name" value="TPR-like_helical_dom_sf"/>
</dbReference>
<keyword evidence="5" id="KW-1185">Reference proteome</keyword>
<evidence type="ECO:0008006" key="6">
    <source>
        <dbReference type="Google" id="ProtNLM"/>
    </source>
</evidence>
<dbReference type="InterPro" id="IPR051240">
    <property type="entry name" value="Mito_RNA-Proc/Resp"/>
</dbReference>
<feature type="repeat" description="PPR" evidence="3">
    <location>
        <begin position="175"/>
        <end position="209"/>
    </location>
</feature>
<evidence type="ECO:0000313" key="4">
    <source>
        <dbReference type="EMBL" id="KAK9275746.1"/>
    </source>
</evidence>
<sequence>MFTQNPKLPLKSMALSSISRFLSLSIRRKDHKFSTLLFTTVSSAENYNTHLQKNSGNIEKTLATVRAKLDSTCVNEVLHRCSINQSLLGLRFFIWAGLQSDYRHSPYMYSRACKLFKINRNPRAIINVIEAYRIEGCLVNVKTFKVVLNLCREAKLADEALWVLRKMPEFNCRADTMVYNVVIRLFCEKGDMDMADNLNKEMGLIDLYPDMVTYVMMIKGFCNVGRLEDGRGLFKVMRLHGCSPNAVAYSAFLDGVCRFGGMERALELLEEMEKEGGDCSPNVVTYTSVIQRFCEKGQSAEALAILDRMEAGGCAPNRVTASTLIQGLCAEGHVEEAYKVIDKIVAGGSVSNDNCYSSLVVSLLRINNLEEAEKLFRRMLTSGVKPNGLACSTMIKQLCVEGQVLDGFHLYDEIEKMGCLSSMDSDIPSILLVGLCQQSHLVEAEKFARLMLERGIHLKAPYVDGIVEHLESYGNKELVMHLKRIGR</sequence>
<dbReference type="Pfam" id="PF01535">
    <property type="entry name" value="PPR"/>
    <property type="match status" value="4"/>
</dbReference>
<reference evidence="4 5" key="1">
    <citation type="journal article" date="2024" name="Plant J.">
        <title>Genome sequences and population genomics reveal climatic adaptation and genomic divergence between two closely related sweetgum species.</title>
        <authorList>
            <person name="Xu W.Q."/>
            <person name="Ren C.Q."/>
            <person name="Zhang X.Y."/>
            <person name="Comes H.P."/>
            <person name="Liu X.H."/>
            <person name="Li Y.G."/>
            <person name="Kettle C.J."/>
            <person name="Jalonen R."/>
            <person name="Gaisberger H."/>
            <person name="Ma Y.Z."/>
            <person name="Qiu Y.X."/>
        </authorList>
    </citation>
    <scope>NUCLEOTIDE SEQUENCE [LARGE SCALE GENOMIC DNA]</scope>
    <source>
        <strain evidence="4">Hangzhou</strain>
    </source>
</reference>
<evidence type="ECO:0000256" key="3">
    <source>
        <dbReference type="PROSITE-ProRule" id="PRU00708"/>
    </source>
</evidence>
<dbReference type="InterPro" id="IPR002885">
    <property type="entry name" value="PPR_rpt"/>
</dbReference>
<protein>
    <recommendedName>
        <fullName evidence="6">Pentatricopeptide repeat-containing protein</fullName>
    </recommendedName>
</protein>
<dbReference type="PROSITE" id="PS51375">
    <property type="entry name" value="PPR"/>
    <property type="match status" value="8"/>
</dbReference>
<comment type="caution">
    <text evidence="4">The sequence shown here is derived from an EMBL/GenBank/DDBJ whole genome shotgun (WGS) entry which is preliminary data.</text>
</comment>
<evidence type="ECO:0000313" key="5">
    <source>
        <dbReference type="Proteomes" id="UP001415857"/>
    </source>
</evidence>
<dbReference type="Pfam" id="PF13041">
    <property type="entry name" value="PPR_2"/>
    <property type="match status" value="2"/>
</dbReference>
<feature type="repeat" description="PPR" evidence="3">
    <location>
        <begin position="387"/>
        <end position="421"/>
    </location>
</feature>